<evidence type="ECO:0000313" key="9">
    <source>
        <dbReference type="Proteomes" id="UP000009073"/>
    </source>
</evidence>
<dbReference type="SMART" id="SM00900">
    <property type="entry name" value="FMN_bind"/>
    <property type="match status" value="1"/>
</dbReference>
<comment type="similarity">
    <text evidence="6">Belongs to the RnfG family.</text>
</comment>
<dbReference type="PIRSF" id="PIRSF006091">
    <property type="entry name" value="E_trnsport_RnfG"/>
    <property type="match status" value="1"/>
</dbReference>
<dbReference type="Pfam" id="PF04205">
    <property type="entry name" value="FMN_bind"/>
    <property type="match status" value="1"/>
</dbReference>
<dbReference type="InterPro" id="IPR007329">
    <property type="entry name" value="FMN-bd"/>
</dbReference>
<feature type="domain" description="FMN-binding" evidence="7">
    <location>
        <begin position="100"/>
        <end position="192"/>
    </location>
</feature>
<keyword evidence="5 6" id="KW-0249">Electron transport</keyword>
<reference evidence="9" key="1">
    <citation type="submission" date="2009-05" db="EMBL/GenBank/DDBJ databases">
        <title>Complete sequence of Tolumonas auensis DSM 9187.</title>
        <authorList>
            <consortium name="US DOE Joint Genome Institute"/>
            <person name="Lucas S."/>
            <person name="Copeland A."/>
            <person name="Lapidus A."/>
            <person name="Glavina del Rio T."/>
            <person name="Tice H."/>
            <person name="Bruce D."/>
            <person name="Goodwin L."/>
            <person name="Pitluck S."/>
            <person name="Chertkov O."/>
            <person name="Brettin T."/>
            <person name="Detter J.C."/>
            <person name="Han C."/>
            <person name="Larimer F."/>
            <person name="Land M."/>
            <person name="Hauser L."/>
            <person name="Kyrpides N."/>
            <person name="Mikhailova N."/>
            <person name="Spring S."/>
            <person name="Beller H."/>
        </authorList>
    </citation>
    <scope>NUCLEOTIDE SEQUENCE [LARGE SCALE GENOMIC DNA]</scope>
    <source>
        <strain evidence="9">DSM 9187 / TA4</strain>
    </source>
</reference>
<evidence type="ECO:0000256" key="1">
    <source>
        <dbReference type="ARBA" id="ARBA00022448"/>
    </source>
</evidence>
<keyword evidence="9" id="KW-1185">Reference proteome</keyword>
<evidence type="ECO:0000256" key="3">
    <source>
        <dbReference type="ARBA" id="ARBA00022630"/>
    </source>
</evidence>
<dbReference type="KEGG" id="tau:Tola_1445"/>
<keyword evidence="6" id="KW-1278">Translocase</keyword>
<comment type="subunit">
    <text evidence="6">The complex is composed of six subunits: RnfA, RnfB, RnfC, RnfD, RnfE and RnfG.</text>
</comment>
<evidence type="ECO:0000259" key="7">
    <source>
        <dbReference type="SMART" id="SM00900"/>
    </source>
</evidence>
<evidence type="ECO:0000313" key="8">
    <source>
        <dbReference type="EMBL" id="ACQ93060.1"/>
    </source>
</evidence>
<dbReference type="Proteomes" id="UP000009073">
    <property type="component" value="Chromosome"/>
</dbReference>
<sequence>MLKSMQKNGLRLSFFALICTGAIVFTDYKTHDVIAAQQQSQQQQILGSMLPTGSYDHDLNQECRLLTSDYLGNSRSHPVYLARKNGAITGYIIESVAPDGYSGSIRLLTGVSTDAEIQRVEVLEHHETPGLGDKIERSKNSWIDGFNHQKLPVENDALWAVKKDGGQFDSFTGATITPRAIVKQLKNVLLLVQQHPELIEQAPACEAK</sequence>
<keyword evidence="6" id="KW-1133">Transmembrane helix</keyword>
<dbReference type="GO" id="GO:0009055">
    <property type="term" value="F:electron transfer activity"/>
    <property type="evidence" value="ECO:0007669"/>
    <property type="project" value="InterPro"/>
</dbReference>
<reference evidence="8 9" key="2">
    <citation type="journal article" date="2011" name="Stand. Genomic Sci.">
        <title>Complete genome sequence of Tolumonas auensis type strain (TA 4).</title>
        <authorList>
            <person name="Chertkov O."/>
            <person name="Copeland A."/>
            <person name="Lucas S."/>
            <person name="Lapidus A."/>
            <person name="Berry K.W."/>
            <person name="Detter J.C."/>
            <person name="Del Rio T.G."/>
            <person name="Hammon N."/>
            <person name="Dalin E."/>
            <person name="Tice H."/>
            <person name="Pitluck S."/>
            <person name="Richardson P."/>
            <person name="Bruce D."/>
            <person name="Goodwin L."/>
            <person name="Han C."/>
            <person name="Tapia R."/>
            <person name="Saunders E."/>
            <person name="Schmutz J."/>
            <person name="Brettin T."/>
            <person name="Larimer F."/>
            <person name="Land M."/>
            <person name="Hauser L."/>
            <person name="Spring S."/>
            <person name="Rohde M."/>
            <person name="Kyrpides N.C."/>
            <person name="Ivanova N."/>
            <person name="Goker M."/>
            <person name="Beller H.R."/>
            <person name="Klenk H.P."/>
            <person name="Woyke T."/>
        </authorList>
    </citation>
    <scope>NUCLEOTIDE SEQUENCE [LARGE SCALE GENOMIC DNA]</scope>
    <source>
        <strain evidence="9">DSM 9187 / TA4</strain>
    </source>
</reference>
<keyword evidence="4 6" id="KW-0288">FMN</keyword>
<keyword evidence="6" id="KW-0472">Membrane</keyword>
<accession>C4LEP3</accession>
<dbReference type="EMBL" id="CP001616">
    <property type="protein sequence ID" value="ACQ93060.1"/>
    <property type="molecule type" value="Genomic_DNA"/>
</dbReference>
<keyword evidence="3 6" id="KW-0285">Flavoprotein</keyword>
<dbReference type="GO" id="GO:0022900">
    <property type="term" value="P:electron transport chain"/>
    <property type="evidence" value="ECO:0007669"/>
    <property type="project" value="UniProtKB-UniRule"/>
</dbReference>
<dbReference type="NCBIfam" id="TIGR01947">
    <property type="entry name" value="rnfG"/>
    <property type="match status" value="1"/>
</dbReference>
<dbReference type="eggNOG" id="COG4659">
    <property type="taxonomic scope" value="Bacteria"/>
</dbReference>
<keyword evidence="6" id="KW-0812">Transmembrane</keyword>
<dbReference type="NCBIfam" id="NF002519">
    <property type="entry name" value="PRK01908.1"/>
    <property type="match status" value="1"/>
</dbReference>
<comment type="function">
    <text evidence="6">Part of a membrane-bound complex that couples electron transfer with translocation of ions across the membrane.</text>
</comment>
<comment type="cofactor">
    <cofactor evidence="6">
        <name>FMN</name>
        <dbReference type="ChEBI" id="CHEBI:58210"/>
    </cofactor>
</comment>
<keyword evidence="2 6" id="KW-0597">Phosphoprotein</keyword>
<dbReference type="PANTHER" id="PTHR36118">
    <property type="entry name" value="ION-TRANSLOCATING OXIDOREDUCTASE COMPLEX SUBUNIT G"/>
    <property type="match status" value="1"/>
</dbReference>
<comment type="subcellular location">
    <subcellularLocation>
        <location evidence="6">Cell inner membrane</location>
        <topology evidence="6">Single-pass membrane protein</topology>
    </subcellularLocation>
</comment>
<keyword evidence="6" id="KW-1003">Cell membrane</keyword>
<evidence type="ECO:0000256" key="2">
    <source>
        <dbReference type="ARBA" id="ARBA00022553"/>
    </source>
</evidence>
<dbReference type="OrthoDB" id="9784165at2"/>
<keyword evidence="1 6" id="KW-0813">Transport</keyword>
<evidence type="ECO:0000256" key="5">
    <source>
        <dbReference type="ARBA" id="ARBA00022982"/>
    </source>
</evidence>
<dbReference type="InterPro" id="IPR010209">
    <property type="entry name" value="Ion_transpt_RnfG/RsxG"/>
</dbReference>
<dbReference type="EC" id="7.-.-.-" evidence="6"/>
<gene>
    <name evidence="6" type="primary">rnfG</name>
    <name evidence="8" type="ordered locus">Tola_1445</name>
</gene>
<evidence type="ECO:0000256" key="6">
    <source>
        <dbReference type="HAMAP-Rule" id="MF_00479"/>
    </source>
</evidence>
<dbReference type="RefSeq" id="WP_015878532.1">
    <property type="nucleotide sequence ID" value="NC_012691.1"/>
</dbReference>
<protein>
    <recommendedName>
        <fullName evidence="6">Ion-translocating oxidoreductase complex subunit G</fullName>
        <ecNumber evidence="6">7.-.-.-</ecNumber>
    </recommendedName>
    <alternativeName>
        <fullName evidence="6">Rnf electron transport complex subunit G</fullName>
    </alternativeName>
</protein>
<dbReference type="GO" id="GO:0005886">
    <property type="term" value="C:plasma membrane"/>
    <property type="evidence" value="ECO:0007669"/>
    <property type="project" value="UniProtKB-SubCell"/>
</dbReference>
<organism evidence="8 9">
    <name type="scientific">Tolumonas auensis (strain DSM 9187 / NBRC 110442 / TA 4)</name>
    <dbReference type="NCBI Taxonomy" id="595494"/>
    <lineage>
        <taxon>Bacteria</taxon>
        <taxon>Pseudomonadati</taxon>
        <taxon>Pseudomonadota</taxon>
        <taxon>Gammaproteobacteria</taxon>
        <taxon>Aeromonadales</taxon>
        <taxon>Aeromonadaceae</taxon>
        <taxon>Tolumonas</taxon>
    </lineage>
</organism>
<feature type="modified residue" description="FMN phosphoryl threonine" evidence="6">
    <location>
        <position position="175"/>
    </location>
</feature>
<dbReference type="STRING" id="595494.Tola_1445"/>
<dbReference type="GO" id="GO:0010181">
    <property type="term" value="F:FMN binding"/>
    <property type="evidence" value="ECO:0007669"/>
    <property type="project" value="InterPro"/>
</dbReference>
<dbReference type="AlphaFoldDB" id="C4LEP3"/>
<dbReference type="HAMAP" id="MF_00479">
    <property type="entry name" value="RsxG_RnfG"/>
    <property type="match status" value="1"/>
</dbReference>
<dbReference type="HOGENOM" id="CLU_077882_1_0_6"/>
<dbReference type="PANTHER" id="PTHR36118:SF1">
    <property type="entry name" value="ION-TRANSLOCATING OXIDOREDUCTASE COMPLEX SUBUNIT G"/>
    <property type="match status" value="1"/>
</dbReference>
<name>C4LEP3_TOLAT</name>
<proteinExistence type="inferred from homology"/>
<evidence type="ECO:0000256" key="4">
    <source>
        <dbReference type="ARBA" id="ARBA00022643"/>
    </source>
</evidence>
<keyword evidence="6" id="KW-0997">Cell inner membrane</keyword>